<dbReference type="OrthoDB" id="1121837at2"/>
<evidence type="ECO:0000313" key="1">
    <source>
        <dbReference type="EMBL" id="RYU94064.1"/>
    </source>
</evidence>
<dbReference type="InterPro" id="IPR025563">
    <property type="entry name" value="DUF4286"/>
</dbReference>
<sequence>MFLFNITFNVETNIHPQWLKWMKANFVPAVMQTKLPYKSSLLKLLTEVENGGNTYSFQFFFKTMEDFLRFELTHKEPILDRHNMLFRGKVVQFSSLLEEIE</sequence>
<dbReference type="RefSeq" id="WP_130022845.1">
    <property type="nucleotide sequence ID" value="NZ_SEWF01000032.1"/>
</dbReference>
<protein>
    <submittedName>
        <fullName evidence="1">DUF4286 family protein</fullName>
    </submittedName>
</protein>
<name>A0A4Q5LWH6_9BACT</name>
<dbReference type="AlphaFoldDB" id="A0A4Q5LWH6"/>
<accession>A0A4Q5LWH6</accession>
<gene>
    <name evidence="1" type="ORF">EWM59_19020</name>
</gene>
<dbReference type="EMBL" id="SEWF01000032">
    <property type="protein sequence ID" value="RYU94064.1"/>
    <property type="molecule type" value="Genomic_DNA"/>
</dbReference>
<dbReference type="Proteomes" id="UP000293162">
    <property type="component" value="Unassembled WGS sequence"/>
</dbReference>
<dbReference type="Pfam" id="PF14114">
    <property type="entry name" value="DUF4286"/>
    <property type="match status" value="1"/>
</dbReference>
<proteinExistence type="predicted"/>
<evidence type="ECO:0000313" key="2">
    <source>
        <dbReference type="Proteomes" id="UP000293162"/>
    </source>
</evidence>
<comment type="caution">
    <text evidence="1">The sequence shown here is derived from an EMBL/GenBank/DDBJ whole genome shotgun (WGS) entry which is preliminary data.</text>
</comment>
<organism evidence="1 2">
    <name type="scientific">Emticicia agri</name>
    <dbReference type="NCBI Taxonomy" id="2492393"/>
    <lineage>
        <taxon>Bacteria</taxon>
        <taxon>Pseudomonadati</taxon>
        <taxon>Bacteroidota</taxon>
        <taxon>Cytophagia</taxon>
        <taxon>Cytophagales</taxon>
        <taxon>Leadbetterellaceae</taxon>
        <taxon>Emticicia</taxon>
    </lineage>
</organism>
<keyword evidence="2" id="KW-1185">Reference proteome</keyword>
<reference evidence="1 2" key="1">
    <citation type="submission" date="2019-02" db="EMBL/GenBank/DDBJ databases">
        <title>Bacterial novel species Emticicia sp. 17J42-9 isolated from soil.</title>
        <authorList>
            <person name="Jung H.-Y."/>
        </authorList>
    </citation>
    <scope>NUCLEOTIDE SEQUENCE [LARGE SCALE GENOMIC DNA]</scope>
    <source>
        <strain evidence="1 2">17J42-9</strain>
    </source>
</reference>